<accession>A0A9Q1GQ92</accession>
<dbReference type="EMBL" id="JAKOGI010001443">
    <property type="protein sequence ID" value="KAJ8425602.1"/>
    <property type="molecule type" value="Genomic_DNA"/>
</dbReference>
<protein>
    <submittedName>
        <fullName evidence="2">Uncharacterized protein</fullName>
    </submittedName>
</protein>
<proteinExistence type="predicted"/>
<feature type="region of interest" description="Disordered" evidence="1">
    <location>
        <begin position="138"/>
        <end position="160"/>
    </location>
</feature>
<gene>
    <name evidence="2" type="ORF">Cgig2_028485</name>
</gene>
<dbReference type="Proteomes" id="UP001153076">
    <property type="component" value="Unassembled WGS sequence"/>
</dbReference>
<dbReference type="AlphaFoldDB" id="A0A9Q1GQ92"/>
<reference evidence="2" key="1">
    <citation type="submission" date="2022-04" db="EMBL/GenBank/DDBJ databases">
        <title>Carnegiea gigantea Genome sequencing and assembly v2.</title>
        <authorList>
            <person name="Copetti D."/>
            <person name="Sanderson M.J."/>
            <person name="Burquez A."/>
            <person name="Wojciechowski M.F."/>
        </authorList>
    </citation>
    <scope>NUCLEOTIDE SEQUENCE</scope>
    <source>
        <strain evidence="2">SGP5-SGP5p</strain>
        <tissue evidence="2">Aerial part</tissue>
    </source>
</reference>
<feature type="region of interest" description="Disordered" evidence="1">
    <location>
        <begin position="1"/>
        <end position="23"/>
    </location>
</feature>
<comment type="caution">
    <text evidence="2">The sequence shown here is derived from an EMBL/GenBank/DDBJ whole genome shotgun (WGS) entry which is preliminary data.</text>
</comment>
<feature type="compositionally biased region" description="Polar residues" evidence="1">
    <location>
        <begin position="141"/>
        <end position="160"/>
    </location>
</feature>
<sequence length="160" mass="17658">MKSVWEEIESMSSKKPDLANESSTYSKDYLWNVAARRTVEISARRPISESSTWKGATQVEVQNSEASSISLSNSQSSVLTAQQIEQLLKLLPQSRANSNCNPGVRFNSETYEELDMDFADEIYSTKSPVAGEVGEIDEDLASSNVPNDTSIVEQSTQHST</sequence>
<keyword evidence="3" id="KW-1185">Reference proteome</keyword>
<evidence type="ECO:0000256" key="1">
    <source>
        <dbReference type="SAM" id="MobiDB-lite"/>
    </source>
</evidence>
<evidence type="ECO:0000313" key="2">
    <source>
        <dbReference type="EMBL" id="KAJ8425602.1"/>
    </source>
</evidence>
<organism evidence="2 3">
    <name type="scientific">Carnegiea gigantea</name>
    <dbReference type="NCBI Taxonomy" id="171969"/>
    <lineage>
        <taxon>Eukaryota</taxon>
        <taxon>Viridiplantae</taxon>
        <taxon>Streptophyta</taxon>
        <taxon>Embryophyta</taxon>
        <taxon>Tracheophyta</taxon>
        <taxon>Spermatophyta</taxon>
        <taxon>Magnoliopsida</taxon>
        <taxon>eudicotyledons</taxon>
        <taxon>Gunneridae</taxon>
        <taxon>Pentapetalae</taxon>
        <taxon>Caryophyllales</taxon>
        <taxon>Cactineae</taxon>
        <taxon>Cactaceae</taxon>
        <taxon>Cactoideae</taxon>
        <taxon>Echinocereeae</taxon>
        <taxon>Carnegiea</taxon>
    </lineage>
</organism>
<name>A0A9Q1GQ92_9CARY</name>
<evidence type="ECO:0000313" key="3">
    <source>
        <dbReference type="Proteomes" id="UP001153076"/>
    </source>
</evidence>